<dbReference type="PANTHER" id="PTHR33107:SF28">
    <property type="entry name" value="CYSTEINE PROTEASE INHIBITOR 8-LIKE"/>
    <property type="match status" value="1"/>
</dbReference>
<keyword evidence="2" id="KW-0732">Signal</keyword>
<keyword evidence="3" id="KW-1185">Reference proteome</keyword>
<dbReference type="Proteomes" id="UP000504621">
    <property type="component" value="Unplaced"/>
</dbReference>
<dbReference type="Pfam" id="PF00197">
    <property type="entry name" value="Kunitz_legume"/>
    <property type="match status" value="1"/>
</dbReference>
<dbReference type="PRINTS" id="PR00291">
    <property type="entry name" value="KUNITZINHBTR"/>
</dbReference>
<dbReference type="Gene3D" id="2.80.10.50">
    <property type="match status" value="1"/>
</dbReference>
<dbReference type="PANTHER" id="PTHR33107">
    <property type="entry name" value="KUNITZ TRYPSIN INHIBITOR 2"/>
    <property type="match status" value="1"/>
</dbReference>
<dbReference type="GeneID" id="110422538"/>
<dbReference type="CDD" id="cd23370">
    <property type="entry name" value="beta-trefoil_STI_MkMLP-like"/>
    <property type="match status" value="1"/>
</dbReference>
<dbReference type="InterPro" id="IPR002160">
    <property type="entry name" value="Prot_inh_Kunz-lg"/>
</dbReference>
<proteinExistence type="inferred from homology"/>
<reference evidence="4" key="1">
    <citation type="submission" date="2025-08" db="UniProtKB">
        <authorList>
            <consortium name="RefSeq"/>
        </authorList>
    </citation>
    <scope>IDENTIFICATION</scope>
    <source>
        <tissue evidence="4">Leaf</tissue>
    </source>
</reference>
<dbReference type="InterPro" id="IPR011065">
    <property type="entry name" value="Kunitz_inhibitor_STI-like_sf"/>
</dbReference>
<dbReference type="OrthoDB" id="961994at2759"/>
<feature type="signal peptide" evidence="2">
    <location>
        <begin position="1"/>
        <end position="19"/>
    </location>
</feature>
<gene>
    <name evidence="4" type="primary">LOC110422538</name>
</gene>
<dbReference type="GO" id="GO:0004866">
    <property type="term" value="F:endopeptidase inhibitor activity"/>
    <property type="evidence" value="ECO:0007669"/>
    <property type="project" value="InterPro"/>
</dbReference>
<evidence type="ECO:0000313" key="3">
    <source>
        <dbReference type="Proteomes" id="UP000504621"/>
    </source>
</evidence>
<evidence type="ECO:0000313" key="4">
    <source>
        <dbReference type="RefSeq" id="XP_021292170.1"/>
    </source>
</evidence>
<comment type="similarity">
    <text evidence="1">Belongs to the protease inhibitor I3 (leguminous Kunitz-type inhibitor) family.</text>
</comment>
<dbReference type="AlphaFoldDB" id="A0A6J1AYV7"/>
<evidence type="ECO:0000256" key="2">
    <source>
        <dbReference type="SAM" id="SignalP"/>
    </source>
</evidence>
<feature type="chain" id="PRO_5026725922" evidence="2">
    <location>
        <begin position="20"/>
        <end position="217"/>
    </location>
</feature>
<sequence>MKTIATAVLLLFFVFSTKSCFLGVANAANEPVLDTDGDELLPGTEYYVVSAIRGAGGGGLDLGWSSNFRCPKFVIQRNLDVDNGRPVTFWPVDRNASVVYLSTDVNIVFVPGLDAYCRTSTQWKLDNYDPSTGKWWITTGSVRGEPGPNTLMSWFKIEKVGPEMDRVYKLTFCPSVCDSCITLCNDIGRYSYDGLRRLALSPGGWPFMFIKASSAKE</sequence>
<dbReference type="SMART" id="SM00452">
    <property type="entry name" value="STI"/>
    <property type="match status" value="1"/>
</dbReference>
<dbReference type="SUPFAM" id="SSF50386">
    <property type="entry name" value="STI-like"/>
    <property type="match status" value="1"/>
</dbReference>
<dbReference type="RefSeq" id="XP_021292170.1">
    <property type="nucleotide sequence ID" value="XM_021436495.1"/>
</dbReference>
<organism evidence="3 4">
    <name type="scientific">Herrania umbratica</name>
    <dbReference type="NCBI Taxonomy" id="108875"/>
    <lineage>
        <taxon>Eukaryota</taxon>
        <taxon>Viridiplantae</taxon>
        <taxon>Streptophyta</taxon>
        <taxon>Embryophyta</taxon>
        <taxon>Tracheophyta</taxon>
        <taxon>Spermatophyta</taxon>
        <taxon>Magnoliopsida</taxon>
        <taxon>eudicotyledons</taxon>
        <taxon>Gunneridae</taxon>
        <taxon>Pentapetalae</taxon>
        <taxon>rosids</taxon>
        <taxon>malvids</taxon>
        <taxon>Malvales</taxon>
        <taxon>Malvaceae</taxon>
        <taxon>Byttnerioideae</taxon>
        <taxon>Herrania</taxon>
    </lineage>
</organism>
<accession>A0A6J1AYV7</accession>
<name>A0A6J1AYV7_9ROSI</name>
<dbReference type="PROSITE" id="PS00283">
    <property type="entry name" value="SOYBEAN_KUNITZ"/>
    <property type="match status" value="1"/>
</dbReference>
<protein>
    <submittedName>
        <fullName evidence="4">21 kDa seed protein-like</fullName>
    </submittedName>
</protein>
<evidence type="ECO:0000256" key="1">
    <source>
        <dbReference type="ARBA" id="ARBA00005440"/>
    </source>
</evidence>